<keyword evidence="2" id="KW-1185">Reference proteome</keyword>
<proteinExistence type="predicted"/>
<comment type="caution">
    <text evidence="1">The sequence shown here is derived from an EMBL/GenBank/DDBJ whole genome shotgun (WGS) entry which is preliminary data.</text>
</comment>
<name>A0ACB7WPV8_DIOAL</name>
<dbReference type="Proteomes" id="UP000827976">
    <property type="component" value="Chromosome 2"/>
</dbReference>
<accession>A0ACB7WPV8</accession>
<reference evidence="2" key="1">
    <citation type="journal article" date="2022" name="Nat. Commun.">
        <title>Chromosome evolution and the genetic basis of agronomically important traits in greater yam.</title>
        <authorList>
            <person name="Bredeson J.V."/>
            <person name="Lyons J.B."/>
            <person name="Oniyinde I.O."/>
            <person name="Okereke N.R."/>
            <person name="Kolade O."/>
            <person name="Nnabue I."/>
            <person name="Nwadili C.O."/>
            <person name="Hribova E."/>
            <person name="Parker M."/>
            <person name="Nwogha J."/>
            <person name="Shu S."/>
            <person name="Carlson J."/>
            <person name="Kariba R."/>
            <person name="Muthemba S."/>
            <person name="Knop K."/>
            <person name="Barton G.J."/>
            <person name="Sherwood A.V."/>
            <person name="Lopez-Montes A."/>
            <person name="Asiedu R."/>
            <person name="Jamnadass R."/>
            <person name="Muchugi A."/>
            <person name="Goodstein D."/>
            <person name="Egesi C.N."/>
            <person name="Featherston J."/>
            <person name="Asfaw A."/>
            <person name="Simpson G.G."/>
            <person name="Dolezel J."/>
            <person name="Hendre P.S."/>
            <person name="Van Deynze A."/>
            <person name="Kumar P.L."/>
            <person name="Obidiegwu J.E."/>
            <person name="Bhattacharjee R."/>
            <person name="Rokhsar D.S."/>
        </authorList>
    </citation>
    <scope>NUCLEOTIDE SEQUENCE [LARGE SCALE GENOMIC DNA]</scope>
    <source>
        <strain evidence="2">cv. TDa95/00328</strain>
    </source>
</reference>
<protein>
    <submittedName>
        <fullName evidence="1">E3 ubiquitin ligase involved in syntaxin degradation protein</fullName>
    </submittedName>
</protein>
<sequence>MIIDKHVIGWIQVCGNKKQVNVEDDMSNGMAEVVMEGAAKNKLIGTVGYAGNENGVHHWNAITDETDEDLTRMVIELSFQNDYLKAQIGSFNLPALGSIDAVAKEGGDSEQLNQLHEKIKCLNKEIQEQKETQRAAEDALEHLRAQCADADSKVHELSEKLAQAQQKMEQEIKERDDKYIELDSKFSRLHKRAKQRIQDLQKEKDDLETRVQEMNVLSEQASNQQTLRQQDIEKTRQHANEALRLMDSERQQLRAANKKLRENVDEMRIILDAKESALAAVQQTLLDKEKMLEDTHNLLRTLEEKRQSSFAELSAKHQKQLDNLSAQLAEAAVDRKKAAETISSLQLLIDEKDKKIANLDAVTSGEVARLGATLEEMKRELVQLQDTHEKERESWEAACQALRTKLEASESACLCSEIEAAKMRSQLEQELSMQHQLLNARDAELTALKDEIKHIENEFSAYKVRAHALLQKKDAEITAARNSEDIIAQQEAVREVERELALALAERDKAMQDLQDAFTKHEEEITVRDAALNDVQKQMRDMAKKLDTSSARFLSEKELWQKNLESIEESWKFKYAALEAQNIKCSIDDIEKAFEELKQQYRKLKEEHDTFRDVADRALEEKEAEVVKLLEDNKYLRHFLESKPFVDHIDNQNPVSERQDSHVASVAAAEQQILLLARQQAQREEELAQSQRHILALQEEIEELERENRLHNQQEAMLKAELRNMERSQKREGVDMTYLKNVILKLLETGEVEALLPVVGTLLQFSPEEIKKCQQAYHSSNDVSSQAFAETTSTPQSSLFSRFSFS</sequence>
<dbReference type="EMBL" id="CM037012">
    <property type="protein sequence ID" value="KAH7690264.1"/>
    <property type="molecule type" value="Genomic_DNA"/>
</dbReference>
<evidence type="ECO:0000313" key="1">
    <source>
        <dbReference type="EMBL" id="KAH7690264.1"/>
    </source>
</evidence>
<organism evidence="1 2">
    <name type="scientific">Dioscorea alata</name>
    <name type="common">Purple yam</name>
    <dbReference type="NCBI Taxonomy" id="55571"/>
    <lineage>
        <taxon>Eukaryota</taxon>
        <taxon>Viridiplantae</taxon>
        <taxon>Streptophyta</taxon>
        <taxon>Embryophyta</taxon>
        <taxon>Tracheophyta</taxon>
        <taxon>Spermatophyta</taxon>
        <taxon>Magnoliopsida</taxon>
        <taxon>Liliopsida</taxon>
        <taxon>Dioscoreales</taxon>
        <taxon>Dioscoreaceae</taxon>
        <taxon>Dioscorea</taxon>
    </lineage>
</organism>
<gene>
    <name evidence="1" type="ORF">IHE45_02G036100</name>
</gene>
<evidence type="ECO:0000313" key="2">
    <source>
        <dbReference type="Proteomes" id="UP000827976"/>
    </source>
</evidence>